<gene>
    <name evidence="2" type="ORF">CSSPTR1EN2_LOCUS21048</name>
</gene>
<evidence type="ECO:0000313" key="3">
    <source>
        <dbReference type="Proteomes" id="UP001497512"/>
    </source>
</evidence>
<protein>
    <submittedName>
        <fullName evidence="2">Uncharacterized protein</fullName>
    </submittedName>
</protein>
<accession>A0ABP0UXR5</accession>
<dbReference type="Proteomes" id="UP001497512">
    <property type="component" value="Chromosome 7"/>
</dbReference>
<feature type="region of interest" description="Disordered" evidence="1">
    <location>
        <begin position="31"/>
        <end position="71"/>
    </location>
</feature>
<reference evidence="2" key="1">
    <citation type="submission" date="2024-02" db="EMBL/GenBank/DDBJ databases">
        <authorList>
            <consortium name="ELIXIR-Norway"/>
            <consortium name="Elixir Norway"/>
        </authorList>
    </citation>
    <scope>NUCLEOTIDE SEQUENCE</scope>
</reference>
<dbReference type="EMBL" id="OZ019899">
    <property type="protein sequence ID" value="CAK9232019.1"/>
    <property type="molecule type" value="Genomic_DNA"/>
</dbReference>
<sequence>MKDYEAAKVDARKIECVYGGRTQEQAIIISATDGGGSAWRPKSPPPPSRPPKQQNAIDFRWEKPRDISADR</sequence>
<proteinExistence type="predicted"/>
<evidence type="ECO:0000256" key="1">
    <source>
        <dbReference type="SAM" id="MobiDB-lite"/>
    </source>
</evidence>
<name>A0ABP0UXR5_9BRYO</name>
<evidence type="ECO:0000313" key="2">
    <source>
        <dbReference type="EMBL" id="CAK9232019.1"/>
    </source>
</evidence>
<keyword evidence="3" id="KW-1185">Reference proteome</keyword>
<feature type="compositionally biased region" description="Basic and acidic residues" evidence="1">
    <location>
        <begin position="59"/>
        <end position="71"/>
    </location>
</feature>
<organism evidence="2 3">
    <name type="scientific">Sphagnum troendelagicum</name>
    <dbReference type="NCBI Taxonomy" id="128251"/>
    <lineage>
        <taxon>Eukaryota</taxon>
        <taxon>Viridiplantae</taxon>
        <taxon>Streptophyta</taxon>
        <taxon>Embryophyta</taxon>
        <taxon>Bryophyta</taxon>
        <taxon>Sphagnophytina</taxon>
        <taxon>Sphagnopsida</taxon>
        <taxon>Sphagnales</taxon>
        <taxon>Sphagnaceae</taxon>
        <taxon>Sphagnum</taxon>
    </lineage>
</organism>